<proteinExistence type="predicted"/>
<dbReference type="Proteomes" id="UP001597260">
    <property type="component" value="Unassembled WGS sequence"/>
</dbReference>
<dbReference type="InterPro" id="IPR006827">
    <property type="entry name" value="Lant_deHydtase_N"/>
</dbReference>
<evidence type="ECO:0000256" key="2">
    <source>
        <dbReference type="SAM" id="SignalP"/>
    </source>
</evidence>
<dbReference type="EMBL" id="JBHTMP010000002">
    <property type="protein sequence ID" value="MFD1320021.1"/>
    <property type="molecule type" value="Genomic_DNA"/>
</dbReference>
<feature type="chain" id="PRO_5045143407" evidence="2">
    <location>
        <begin position="25"/>
        <end position="925"/>
    </location>
</feature>
<keyword evidence="5" id="KW-1185">Reference proteome</keyword>
<feature type="compositionally biased region" description="Low complexity" evidence="1">
    <location>
        <begin position="881"/>
        <end position="897"/>
    </location>
</feature>
<feature type="region of interest" description="Disordered" evidence="1">
    <location>
        <begin position="881"/>
        <end position="925"/>
    </location>
</feature>
<evidence type="ECO:0000256" key="1">
    <source>
        <dbReference type="SAM" id="MobiDB-lite"/>
    </source>
</evidence>
<feature type="domain" description="Lantibiotic dehydratase N-terminal" evidence="3">
    <location>
        <begin position="586"/>
        <end position="813"/>
    </location>
</feature>
<protein>
    <submittedName>
        <fullName evidence="4">Lantibiotic dehydratase</fullName>
    </submittedName>
</protein>
<dbReference type="RefSeq" id="WP_377566577.1">
    <property type="nucleotide sequence ID" value="NZ_JBHTMP010000002.1"/>
</dbReference>
<feature type="compositionally biased region" description="Low complexity" evidence="1">
    <location>
        <begin position="911"/>
        <end position="925"/>
    </location>
</feature>
<sequence length="925" mass="98908">MTQPPAIGASALLRMTALPLSALAEGGDPELYARLAELESGTRAYRSRAAVVAEQLGDQLVPHPALSREQRGTALRVRRALHRGAPVPGAAAGLADLAANLLPDTDLADDLRELVTTDDSLRRAGQAVARSVAAQEERLLALPWQVLHDHPAGRHALRHGDVAIFQDIAARVARGEPWTTKRMRQRSEYLWRMLTRGSTRATPRGWLAHVATLAVTGGDPGDDAAPAGWPAGKVITVRDLAATEIVDNLDEFRTVRATSEALLADDGVSVAIAPLVWADAEQVAIWLVEGEQRTRLVAMRLRRTATLNAVWSLLSDGPRPVAQLVAALAGDDAARREAVRRFLAHLVKVGALQLGAAPRAVHTDWRPVDAFRHPVGGAPPAAAAGTAAPAGTATATAAATAMPAASPVTATFLDVYRRPAADLARSHAAELAELIGQALRVMALTDLDDPAPPPPLPPALTERPRSLLDIVADCVNEGVAVGTHGAHRHDWPTVRDPGSGYARLYRWIDDQLPKVASDARSGADAVRAGIDLDPVLDECGAPDQTIDWPMDFLLRPIAGRSDRSTSSNSSTPSPAGPIALLVDLAPAGVLDARFVTALRRLGGDVPHVPAYRRFLRRLSDRTGAPLVELLVPPMSSLAANAVRRPGYTGMWTGDPDPTGYFADSSEQPAAYLPLSAITLRAADGRVIAETEGRRIWPVVHTARVPRPPWDIVRGLLLRASPQMDRRAWRPLTWSLPAWPDREHVPRITVGGGRLVLTTAQWRVRRAELGHTDDPVIDRMRALLRLRHRLGLPRWVTVVADPHDEPIAVDLDSVRAPRALDRFPAQHEVLLVSELLPAPDQLPVDDEATPAGQHGLAELILRLPFDCAPDAAADVVAARVTRTSRPPAGGSAGPSGPAEYFAPQPEDGAAWTSSSRLSSGSTTSTA</sequence>
<organism evidence="4 5">
    <name type="scientific">Micromonospora sonneratiae</name>
    <dbReference type="NCBI Taxonomy" id="1184706"/>
    <lineage>
        <taxon>Bacteria</taxon>
        <taxon>Bacillati</taxon>
        <taxon>Actinomycetota</taxon>
        <taxon>Actinomycetes</taxon>
        <taxon>Micromonosporales</taxon>
        <taxon>Micromonosporaceae</taxon>
        <taxon>Micromonospora</taxon>
    </lineage>
</organism>
<evidence type="ECO:0000313" key="5">
    <source>
        <dbReference type="Proteomes" id="UP001597260"/>
    </source>
</evidence>
<accession>A0ABW3Y8W3</accession>
<feature type="signal peptide" evidence="2">
    <location>
        <begin position="1"/>
        <end position="24"/>
    </location>
</feature>
<keyword evidence="2" id="KW-0732">Signal</keyword>
<reference evidence="5" key="1">
    <citation type="journal article" date="2019" name="Int. J. Syst. Evol. Microbiol.">
        <title>The Global Catalogue of Microorganisms (GCM) 10K type strain sequencing project: providing services to taxonomists for standard genome sequencing and annotation.</title>
        <authorList>
            <consortium name="The Broad Institute Genomics Platform"/>
            <consortium name="The Broad Institute Genome Sequencing Center for Infectious Disease"/>
            <person name="Wu L."/>
            <person name="Ma J."/>
        </authorList>
    </citation>
    <scope>NUCLEOTIDE SEQUENCE [LARGE SCALE GENOMIC DNA]</scope>
    <source>
        <strain evidence="5">JCM 31037</strain>
    </source>
</reference>
<evidence type="ECO:0000259" key="3">
    <source>
        <dbReference type="Pfam" id="PF04738"/>
    </source>
</evidence>
<evidence type="ECO:0000313" key="4">
    <source>
        <dbReference type="EMBL" id="MFD1320021.1"/>
    </source>
</evidence>
<dbReference type="Pfam" id="PF04738">
    <property type="entry name" value="Lant_dehydr_N"/>
    <property type="match status" value="1"/>
</dbReference>
<name>A0ABW3Y8W3_9ACTN</name>
<gene>
    <name evidence="4" type="ORF">ACFQ4H_02835</name>
</gene>
<comment type="caution">
    <text evidence="4">The sequence shown here is derived from an EMBL/GenBank/DDBJ whole genome shotgun (WGS) entry which is preliminary data.</text>
</comment>